<feature type="transmembrane region" description="Helical" evidence="2">
    <location>
        <begin position="187"/>
        <end position="209"/>
    </location>
</feature>
<feature type="transmembrane region" description="Helical" evidence="2">
    <location>
        <begin position="221"/>
        <end position="240"/>
    </location>
</feature>
<proteinExistence type="inferred from homology"/>
<accession>A0ABT5UKG1</accession>
<evidence type="ECO:0000313" key="5">
    <source>
        <dbReference type="Proteomes" id="UP001215087"/>
    </source>
</evidence>
<feature type="transmembrane region" description="Helical" evidence="2">
    <location>
        <begin position="76"/>
        <end position="98"/>
    </location>
</feature>
<feature type="transmembrane region" description="Helical" evidence="2">
    <location>
        <begin position="104"/>
        <end position="125"/>
    </location>
</feature>
<feature type="transmembrane region" description="Helical" evidence="2">
    <location>
        <begin position="12"/>
        <end position="35"/>
    </location>
</feature>
<dbReference type="PROSITE" id="PS51257">
    <property type="entry name" value="PROKAR_LIPOPROTEIN"/>
    <property type="match status" value="1"/>
</dbReference>
<feature type="transmembrane region" description="Helical" evidence="2">
    <location>
        <begin position="252"/>
        <end position="269"/>
    </location>
</feature>
<feature type="domain" description="EamA" evidence="3">
    <location>
        <begin position="157"/>
        <end position="292"/>
    </location>
</feature>
<dbReference type="Proteomes" id="UP001215087">
    <property type="component" value="Unassembled WGS sequence"/>
</dbReference>
<feature type="transmembrane region" description="Helical" evidence="2">
    <location>
        <begin position="132"/>
        <end position="151"/>
    </location>
</feature>
<feature type="transmembrane region" description="Helical" evidence="2">
    <location>
        <begin position="47"/>
        <end position="64"/>
    </location>
</feature>
<protein>
    <submittedName>
        <fullName evidence="4">DMT family transporter</fullName>
    </submittedName>
</protein>
<dbReference type="EMBL" id="JAQSVD010000002">
    <property type="protein sequence ID" value="MDE1469399.1"/>
    <property type="molecule type" value="Genomic_DNA"/>
</dbReference>
<keyword evidence="5" id="KW-1185">Reference proteome</keyword>
<dbReference type="InterPro" id="IPR000620">
    <property type="entry name" value="EamA_dom"/>
</dbReference>
<keyword evidence="2" id="KW-0812">Transmembrane</keyword>
<organism evidence="4 5">
    <name type="scientific">Eubacterium limosum</name>
    <dbReference type="NCBI Taxonomy" id="1736"/>
    <lineage>
        <taxon>Bacteria</taxon>
        <taxon>Bacillati</taxon>
        <taxon>Bacillota</taxon>
        <taxon>Clostridia</taxon>
        <taxon>Eubacteriales</taxon>
        <taxon>Eubacteriaceae</taxon>
        <taxon>Eubacterium</taxon>
    </lineage>
</organism>
<evidence type="ECO:0000313" key="4">
    <source>
        <dbReference type="EMBL" id="MDE1469399.1"/>
    </source>
</evidence>
<dbReference type="Pfam" id="PF00892">
    <property type="entry name" value="EamA"/>
    <property type="match status" value="2"/>
</dbReference>
<keyword evidence="2" id="KW-0472">Membrane</keyword>
<feature type="transmembrane region" description="Helical" evidence="2">
    <location>
        <begin position="275"/>
        <end position="292"/>
    </location>
</feature>
<keyword evidence="2" id="KW-1133">Transmembrane helix</keyword>
<dbReference type="PANTHER" id="PTHR22911">
    <property type="entry name" value="ACYL-MALONYL CONDENSING ENZYME-RELATED"/>
    <property type="match status" value="1"/>
</dbReference>
<comment type="similarity">
    <text evidence="1">Belongs to the EamA transporter family.</text>
</comment>
<feature type="transmembrane region" description="Helical" evidence="2">
    <location>
        <begin position="157"/>
        <end position="175"/>
    </location>
</feature>
<evidence type="ECO:0000259" key="3">
    <source>
        <dbReference type="Pfam" id="PF00892"/>
    </source>
</evidence>
<evidence type="ECO:0000256" key="1">
    <source>
        <dbReference type="ARBA" id="ARBA00007362"/>
    </source>
</evidence>
<dbReference type="InterPro" id="IPR037185">
    <property type="entry name" value="EmrE-like"/>
</dbReference>
<evidence type="ECO:0000256" key="2">
    <source>
        <dbReference type="SAM" id="Phobius"/>
    </source>
</evidence>
<dbReference type="SUPFAM" id="SSF103481">
    <property type="entry name" value="Multidrug resistance efflux transporter EmrE"/>
    <property type="match status" value="2"/>
</dbReference>
<name>A0ABT5UKG1_EUBLI</name>
<gene>
    <name evidence="4" type="ORF">PTZ04_03925</name>
</gene>
<dbReference type="PANTHER" id="PTHR22911:SF137">
    <property type="entry name" value="SOLUTE CARRIER FAMILY 35 MEMBER G2-RELATED"/>
    <property type="match status" value="1"/>
</dbReference>
<comment type="caution">
    <text evidence="4">The sequence shown here is derived from an EMBL/GenBank/DDBJ whole genome shotgun (WGS) entry which is preliminary data.</text>
</comment>
<sequence length="305" mass="33123">MALCKNGSDAGMSLGIIASIAAAFSCGGILVLTKWMMNTGMTSVEVLFYRFLFVFIITGVWFIIKKQNCRITFRQLVTLVLLTVAGYGGSTFLLATSFNFLPMGLATMLYFTYPLFVLVIMTMLFKEKLTRVKAVSLSLAILGIFCLMNFSLELFNFGSVLAIGSGLAYAIYLVGIQKSSVKSLDNLVIVFYLSGFSCIFFFVQGILAGTPQFLAVDVPQLLMGTCIGAVTVFVLGAVAYSIKCIGSTKTSLIISFEAVVSLILGILIFGDPYNMNTWIGSILMTLSVIFITRENTEEALVAAEK</sequence>
<reference evidence="4 5" key="1">
    <citation type="submission" date="2023-02" db="EMBL/GenBank/DDBJ databases">
        <title>Comparative genome analysis of Eubacterium limosum species.</title>
        <authorList>
            <person name="Bak J.E."/>
        </authorList>
    </citation>
    <scope>NUCLEOTIDE SEQUENCE [LARGE SCALE GENOMIC DNA]</scope>
    <source>
        <strain evidence="4 5">KGMB01548</strain>
    </source>
</reference>
<dbReference type="RefSeq" id="WP_227206092.1">
    <property type="nucleotide sequence ID" value="NZ_JAJCLO010000003.1"/>
</dbReference>
<feature type="domain" description="EamA" evidence="3">
    <location>
        <begin position="14"/>
        <end position="147"/>
    </location>
</feature>